<sequence length="306" mass="34396">MNKRLRWFDDSAPMLRLVAFRLGLDGSLSADEDCNACPLCLRVFTRQAAIDGELTEEHVPPKSLDGRGLLLTCCDCNNSAGSKIDAQAARQREVVDFARGMASAMVSVTIHADGVPLRGEARWSDRGLEIFGVPQRNNPMEQAEHLRTLDAFVERGTPNPSVVITTDMHFEEVHVRLSWVRSAYLVAFAALGWSYVLRDVMQPIRDQLMRSDERILPTNMLRDPDAPPNKRRMLLVEQPDELRSLAVTLGEWTVFLPGISRPLTYQQLSEGVAQTRNGHSRVKFRLHGKGVPWPSRPVYALDRLTV</sequence>
<dbReference type="EMBL" id="JBHRZH010000036">
    <property type="protein sequence ID" value="MFC3764959.1"/>
    <property type="molecule type" value="Genomic_DNA"/>
</dbReference>
<accession>A0ABV7YJM0</accession>
<proteinExistence type="predicted"/>
<evidence type="ECO:0008006" key="3">
    <source>
        <dbReference type="Google" id="ProtNLM"/>
    </source>
</evidence>
<comment type="caution">
    <text evidence="1">The sequence shown here is derived from an EMBL/GenBank/DDBJ whole genome shotgun (WGS) entry which is preliminary data.</text>
</comment>
<name>A0ABV7YJM0_9ACTN</name>
<dbReference type="RefSeq" id="WP_205119320.1">
    <property type="nucleotide sequence ID" value="NZ_JAFBCM010000001.1"/>
</dbReference>
<reference evidence="2" key="1">
    <citation type="journal article" date="2019" name="Int. J. Syst. Evol. Microbiol.">
        <title>The Global Catalogue of Microorganisms (GCM) 10K type strain sequencing project: providing services to taxonomists for standard genome sequencing and annotation.</title>
        <authorList>
            <consortium name="The Broad Institute Genomics Platform"/>
            <consortium name="The Broad Institute Genome Sequencing Center for Infectious Disease"/>
            <person name="Wu L."/>
            <person name="Ma J."/>
        </authorList>
    </citation>
    <scope>NUCLEOTIDE SEQUENCE [LARGE SCALE GENOMIC DNA]</scope>
    <source>
        <strain evidence="2">CGMCC 4.7241</strain>
    </source>
</reference>
<evidence type="ECO:0000313" key="1">
    <source>
        <dbReference type="EMBL" id="MFC3764959.1"/>
    </source>
</evidence>
<protein>
    <recommendedName>
        <fullName evidence="3">HNH endonuclease</fullName>
    </recommendedName>
</protein>
<dbReference type="Proteomes" id="UP001595699">
    <property type="component" value="Unassembled WGS sequence"/>
</dbReference>
<gene>
    <name evidence="1" type="ORF">ACFOUW_29265</name>
</gene>
<keyword evidence="2" id="KW-1185">Reference proteome</keyword>
<evidence type="ECO:0000313" key="2">
    <source>
        <dbReference type="Proteomes" id="UP001595699"/>
    </source>
</evidence>
<organism evidence="1 2">
    <name type="scientific">Tenggerimyces flavus</name>
    <dbReference type="NCBI Taxonomy" id="1708749"/>
    <lineage>
        <taxon>Bacteria</taxon>
        <taxon>Bacillati</taxon>
        <taxon>Actinomycetota</taxon>
        <taxon>Actinomycetes</taxon>
        <taxon>Propionibacteriales</taxon>
        <taxon>Nocardioidaceae</taxon>
        <taxon>Tenggerimyces</taxon>
    </lineage>
</organism>